<protein>
    <submittedName>
        <fullName evidence="1">Putative F-box domain, leucine-rich repeat domain, L domain-containing protein</fullName>
    </submittedName>
</protein>
<dbReference type="Gramene" id="rna28020">
    <property type="protein sequence ID" value="RHN65119.1"/>
    <property type="gene ID" value="gene28020"/>
</dbReference>
<gene>
    <name evidence="1" type="ORF">MtrunA17_Chr4g0076481</name>
</gene>
<accession>A0A396IHP6</accession>
<dbReference type="PANTHER" id="PTHR31293:SF16">
    <property type="entry name" value="RNI-LIKE SUPERFAMILY PROTEIN"/>
    <property type="match status" value="1"/>
</dbReference>
<dbReference type="AlphaFoldDB" id="A0A396IHP6"/>
<dbReference type="EMBL" id="PSQE01000004">
    <property type="protein sequence ID" value="RHN65119.1"/>
    <property type="molecule type" value="Genomic_DNA"/>
</dbReference>
<sequence>MTRNCFDLNFVIAIMSSSQPYRFIPTEDRVSSIPDSILSFLPTKDSVATSVLSKQWNPLWLLVLDLNFDSQTFKDYITFSHVVYLVIVSREITLPIRSLCLKFGKEYSINDINRFINAAIQRGIENLDIDMLEDVNGLTSSIFSCKTLTVLKLLKNLFVKDDNYQVDLPLLKVLCIDIMRFSYQATITKFFLGCPVIEELRTKIAAFYLRKLNPETPNLMRTSIPSQYISLYFLSRVEILRLNMA</sequence>
<comment type="caution">
    <text evidence="1">The sequence shown here is derived from an EMBL/GenBank/DDBJ whole genome shotgun (WGS) entry which is preliminary data.</text>
</comment>
<name>A0A396IHP6_MEDTR</name>
<evidence type="ECO:0000313" key="2">
    <source>
        <dbReference type="Proteomes" id="UP000265566"/>
    </source>
</evidence>
<evidence type="ECO:0000313" key="1">
    <source>
        <dbReference type="EMBL" id="RHN65119.1"/>
    </source>
</evidence>
<proteinExistence type="predicted"/>
<dbReference type="InterPro" id="IPR036047">
    <property type="entry name" value="F-box-like_dom_sf"/>
</dbReference>
<dbReference type="Proteomes" id="UP000265566">
    <property type="component" value="Chromosome 4"/>
</dbReference>
<dbReference type="SUPFAM" id="SSF81383">
    <property type="entry name" value="F-box domain"/>
    <property type="match status" value="1"/>
</dbReference>
<reference evidence="2" key="1">
    <citation type="journal article" date="2018" name="Nat. Plants">
        <title>Whole-genome landscape of Medicago truncatula symbiotic genes.</title>
        <authorList>
            <person name="Pecrix Y."/>
            <person name="Staton S.E."/>
            <person name="Sallet E."/>
            <person name="Lelandais-Briere C."/>
            <person name="Moreau S."/>
            <person name="Carrere S."/>
            <person name="Blein T."/>
            <person name="Jardinaud M.F."/>
            <person name="Latrasse D."/>
            <person name="Zouine M."/>
            <person name="Zahm M."/>
            <person name="Kreplak J."/>
            <person name="Mayjonade B."/>
            <person name="Satge C."/>
            <person name="Perez M."/>
            <person name="Cauet S."/>
            <person name="Marande W."/>
            <person name="Chantry-Darmon C."/>
            <person name="Lopez-Roques C."/>
            <person name="Bouchez O."/>
            <person name="Berard A."/>
            <person name="Debelle F."/>
            <person name="Munos S."/>
            <person name="Bendahmane A."/>
            <person name="Berges H."/>
            <person name="Niebel A."/>
            <person name="Buitink J."/>
            <person name="Frugier F."/>
            <person name="Benhamed M."/>
            <person name="Crespi M."/>
            <person name="Gouzy J."/>
            <person name="Gamas P."/>
        </authorList>
    </citation>
    <scope>NUCLEOTIDE SEQUENCE [LARGE SCALE GENOMIC DNA]</scope>
    <source>
        <strain evidence="2">cv. Jemalong A17</strain>
    </source>
</reference>
<dbReference type="PANTHER" id="PTHR31293">
    <property type="entry name" value="RNI-LIKE SUPERFAMILY PROTEIN"/>
    <property type="match status" value="1"/>
</dbReference>
<organism evidence="1 2">
    <name type="scientific">Medicago truncatula</name>
    <name type="common">Barrel medic</name>
    <name type="synonym">Medicago tribuloides</name>
    <dbReference type="NCBI Taxonomy" id="3880"/>
    <lineage>
        <taxon>Eukaryota</taxon>
        <taxon>Viridiplantae</taxon>
        <taxon>Streptophyta</taxon>
        <taxon>Embryophyta</taxon>
        <taxon>Tracheophyta</taxon>
        <taxon>Spermatophyta</taxon>
        <taxon>Magnoliopsida</taxon>
        <taxon>eudicotyledons</taxon>
        <taxon>Gunneridae</taxon>
        <taxon>Pentapetalae</taxon>
        <taxon>rosids</taxon>
        <taxon>fabids</taxon>
        <taxon>Fabales</taxon>
        <taxon>Fabaceae</taxon>
        <taxon>Papilionoideae</taxon>
        <taxon>50 kb inversion clade</taxon>
        <taxon>NPAAA clade</taxon>
        <taxon>Hologalegina</taxon>
        <taxon>IRL clade</taxon>
        <taxon>Trifolieae</taxon>
        <taxon>Medicago</taxon>
    </lineage>
</organism>
<dbReference type="InterPro" id="IPR055294">
    <property type="entry name" value="FBL60-like"/>
</dbReference>